<name>H0E1T9_9ACTN</name>
<gene>
    <name evidence="2" type="ORF">PAI11_07510</name>
</gene>
<organism evidence="2 3">
    <name type="scientific">Patulibacter medicamentivorans</name>
    <dbReference type="NCBI Taxonomy" id="1097667"/>
    <lineage>
        <taxon>Bacteria</taxon>
        <taxon>Bacillati</taxon>
        <taxon>Actinomycetota</taxon>
        <taxon>Thermoleophilia</taxon>
        <taxon>Solirubrobacterales</taxon>
        <taxon>Patulibacteraceae</taxon>
        <taxon>Patulibacter</taxon>
    </lineage>
</organism>
<feature type="region of interest" description="Disordered" evidence="1">
    <location>
        <begin position="1"/>
        <end position="38"/>
    </location>
</feature>
<accession>H0E1T9</accession>
<evidence type="ECO:0000256" key="1">
    <source>
        <dbReference type="SAM" id="MobiDB-lite"/>
    </source>
</evidence>
<proteinExistence type="predicted"/>
<feature type="compositionally biased region" description="Basic and acidic residues" evidence="1">
    <location>
        <begin position="16"/>
        <end position="38"/>
    </location>
</feature>
<dbReference type="AlphaFoldDB" id="H0E1T9"/>
<evidence type="ECO:0000313" key="3">
    <source>
        <dbReference type="Proteomes" id="UP000005143"/>
    </source>
</evidence>
<evidence type="ECO:0000313" key="2">
    <source>
        <dbReference type="EMBL" id="EHN12361.1"/>
    </source>
</evidence>
<comment type="caution">
    <text evidence="2">The sequence shown here is derived from an EMBL/GenBank/DDBJ whole genome shotgun (WGS) entry which is preliminary data.</text>
</comment>
<sequence>MRSSANLGYTLRHTRGPGDRSGLRPRESPLRSSEEHPR</sequence>
<protein>
    <submittedName>
        <fullName evidence="2">Uncharacterized protein</fullName>
    </submittedName>
</protein>
<dbReference type="EMBL" id="AGUD01000032">
    <property type="protein sequence ID" value="EHN12361.1"/>
    <property type="molecule type" value="Genomic_DNA"/>
</dbReference>
<keyword evidence="3" id="KW-1185">Reference proteome</keyword>
<dbReference type="Proteomes" id="UP000005143">
    <property type="component" value="Unassembled WGS sequence"/>
</dbReference>
<reference evidence="2 3" key="1">
    <citation type="journal article" date="2013" name="Biodegradation">
        <title>Quantitative proteomic analysis of ibuprofen-degrading Patulibacter sp. strain I11.</title>
        <authorList>
            <person name="Almeida B."/>
            <person name="Kjeldal H."/>
            <person name="Lolas I."/>
            <person name="Knudsen A.D."/>
            <person name="Carvalho G."/>
            <person name="Nielsen K.L."/>
            <person name="Barreto Crespo M.T."/>
            <person name="Stensballe A."/>
            <person name="Nielsen J.L."/>
        </authorList>
    </citation>
    <scope>NUCLEOTIDE SEQUENCE [LARGE SCALE GENOMIC DNA]</scope>
    <source>
        <strain evidence="2 3">I11</strain>
    </source>
</reference>